<dbReference type="Proteomes" id="UP000030848">
    <property type="component" value="Unassembled WGS sequence"/>
</dbReference>
<dbReference type="OMA" id="PYPWAAI"/>
<evidence type="ECO:0000313" key="3">
    <source>
        <dbReference type="EMBL" id="KHF44458.1"/>
    </source>
</evidence>
<dbReference type="RefSeq" id="WP_015787977.1">
    <property type="nucleotide sequence ID" value="NZ_CALJZO010000055.1"/>
</dbReference>
<dbReference type="EMBL" id="JRZE01000003">
    <property type="protein sequence ID" value="KHF44458.1"/>
    <property type="molecule type" value="Genomic_DNA"/>
</dbReference>
<evidence type="ECO:0000256" key="2">
    <source>
        <dbReference type="SAM" id="Phobius"/>
    </source>
</evidence>
<reference evidence="3 4" key="1">
    <citation type="submission" date="2014-10" db="EMBL/GenBank/DDBJ databases">
        <title>Genome sequence of Micropolyspora internatus JCM3315.</title>
        <authorList>
            <person name="Shin S.-K."/>
            <person name="Yi H."/>
        </authorList>
    </citation>
    <scope>NUCLEOTIDE SEQUENCE [LARGE SCALE GENOMIC DNA]</scope>
    <source>
        <strain evidence="3 4">JCM 3315</strain>
    </source>
</reference>
<dbReference type="AlphaFoldDB" id="A0A837DC18"/>
<keyword evidence="2" id="KW-0812">Transmembrane</keyword>
<accession>A0A837DC18</accession>
<evidence type="ECO:0008006" key="5">
    <source>
        <dbReference type="Google" id="ProtNLM"/>
    </source>
</evidence>
<protein>
    <recommendedName>
        <fullName evidence="5">Secreted protein</fullName>
    </recommendedName>
</protein>
<keyword evidence="2" id="KW-1133">Transmembrane helix</keyword>
<comment type="caution">
    <text evidence="3">The sequence shown here is derived from an EMBL/GenBank/DDBJ whole genome shotgun (WGS) entry which is preliminary data.</text>
</comment>
<name>A0A837DC18_9PSEU</name>
<feature type="transmembrane region" description="Helical" evidence="2">
    <location>
        <begin position="228"/>
        <end position="250"/>
    </location>
</feature>
<proteinExistence type="predicted"/>
<evidence type="ECO:0000313" key="4">
    <source>
        <dbReference type="Proteomes" id="UP000030848"/>
    </source>
</evidence>
<evidence type="ECO:0000256" key="1">
    <source>
        <dbReference type="SAM" id="MobiDB-lite"/>
    </source>
</evidence>
<feature type="region of interest" description="Disordered" evidence="1">
    <location>
        <begin position="1"/>
        <end position="31"/>
    </location>
</feature>
<dbReference type="OrthoDB" id="3218196at2"/>
<organism evidence="3 4">
    <name type="scientific">Saccharomonospora viridis</name>
    <dbReference type="NCBI Taxonomy" id="1852"/>
    <lineage>
        <taxon>Bacteria</taxon>
        <taxon>Bacillati</taxon>
        <taxon>Actinomycetota</taxon>
        <taxon>Actinomycetes</taxon>
        <taxon>Pseudonocardiales</taxon>
        <taxon>Pseudonocardiaceae</taxon>
        <taxon>Saccharomonospora</taxon>
    </lineage>
</organism>
<feature type="transmembrane region" description="Helical" evidence="2">
    <location>
        <begin position="441"/>
        <end position="461"/>
    </location>
</feature>
<feature type="transmembrane region" description="Helical" evidence="2">
    <location>
        <begin position="57"/>
        <end position="79"/>
    </location>
</feature>
<gene>
    <name evidence="3" type="ORF">MINT15_13400</name>
</gene>
<feature type="transmembrane region" description="Helical" evidence="2">
    <location>
        <begin position="257"/>
        <end position="282"/>
    </location>
</feature>
<sequence>MTSTVPRHGSGTAGPPVGSQPPVPSRGQRSGLAGLLDLPAEMLRGLMRTAATTPGRLSFIGAGLVALSLLVGLVGTLAMQDRDDRIDALIGHREPLAAAAQELYRSLSDADATAATVFLISGSEPLELRDRYDEAIAKAGAALAKAASDSRGIPEAEGQIGIISQQLPVYTELVATAQVNDNQGYPVGAAYLREASELLRSEILPAAERLYEINTARLVDEQDSVTSFPWLTAILLLGLIAALVYTQLYLRRKTNRVFNIGLLVSSGAVALLVLWMTIALVVQGVLVGSGREDGTEQADRLVQVRIAALQARADETLTLVARGGGGEYEESFVERFQHFAGQDGRGGLLSEAVAKADGATAASLRAATDYAAAWLDAHANVREFDDSGEHRKAVLLASDSEDERGPAMAFTKLDEELVTAIDASRQNFVDDTSAASSALTLLAPGFAVLSVIAALGATIGIRERLREYR</sequence>
<keyword evidence="2" id="KW-0472">Membrane</keyword>